<dbReference type="EMBL" id="CAGS01000435">
    <property type="protein sequence ID" value="CCF85384.1"/>
    <property type="molecule type" value="Genomic_DNA"/>
</dbReference>
<gene>
    <name evidence="1" type="ORF">NITHO_4900001</name>
</gene>
<evidence type="ECO:0000313" key="1">
    <source>
        <dbReference type="EMBL" id="CCF85384.1"/>
    </source>
</evidence>
<sequence>MNNNRKRPFVVWREAEGIVLTHPGEHPAHGIIKRYRVKGVVVWVGFGPRRWEPDEFHGVFPTLREAAEAVWQEEVGRFEEEEESDD</sequence>
<keyword evidence="2" id="KW-1185">Reference proteome</keyword>
<name>I4EL22_9BACT</name>
<dbReference type="AlphaFoldDB" id="I4EL22"/>
<dbReference type="RefSeq" id="WP_008480249.1">
    <property type="nucleotide sequence ID" value="NZ_CAGS01000435.1"/>
</dbReference>
<protein>
    <submittedName>
        <fullName evidence="1">Uncharacterized protein</fullName>
    </submittedName>
</protein>
<proteinExistence type="predicted"/>
<reference evidence="1 2" key="1">
    <citation type="journal article" date="2012" name="ISME J.">
        <title>Nitrification expanded: discovery, physiology and genomics of a nitrite-oxidizing bacterium from the phylum Chloroflexi.</title>
        <authorList>
            <person name="Sorokin D.Y."/>
            <person name="Lucker S."/>
            <person name="Vejmelkova D."/>
            <person name="Kostrikina N.A."/>
            <person name="Kleerebezem R."/>
            <person name="Rijpstra W.I."/>
            <person name="Damste J.S."/>
            <person name="Le Paslier D."/>
            <person name="Muyzer G."/>
            <person name="Wagner M."/>
            <person name="van Loosdrecht M.C."/>
            <person name="Daims H."/>
        </authorList>
    </citation>
    <scope>NUCLEOTIDE SEQUENCE [LARGE SCALE GENOMIC DNA]</scope>
    <source>
        <strain evidence="2">none</strain>
    </source>
</reference>
<dbReference type="Proteomes" id="UP000004221">
    <property type="component" value="Unassembled WGS sequence"/>
</dbReference>
<evidence type="ECO:0000313" key="2">
    <source>
        <dbReference type="Proteomes" id="UP000004221"/>
    </source>
</evidence>
<accession>I4EL22</accession>
<comment type="caution">
    <text evidence="1">The sequence shown here is derived from an EMBL/GenBank/DDBJ whole genome shotgun (WGS) entry which is preliminary data.</text>
</comment>
<organism evidence="1 2">
    <name type="scientific">Nitrolancea hollandica Lb</name>
    <dbReference type="NCBI Taxonomy" id="1129897"/>
    <lineage>
        <taxon>Bacteria</taxon>
        <taxon>Pseudomonadati</taxon>
        <taxon>Thermomicrobiota</taxon>
        <taxon>Thermomicrobia</taxon>
        <taxon>Sphaerobacterales</taxon>
        <taxon>Sphaerobacterineae</taxon>
        <taxon>Sphaerobacteraceae</taxon>
        <taxon>Nitrolancea</taxon>
    </lineage>
</organism>